<feature type="region of interest" description="Disordered" evidence="1">
    <location>
        <begin position="38"/>
        <end position="59"/>
    </location>
</feature>
<reference evidence="4 5" key="1">
    <citation type="submission" date="2016-12" db="EMBL/GenBank/DDBJ databases">
        <title>The new phylogeny of genus Mycobacterium.</title>
        <authorList>
            <person name="Tortoli E."/>
            <person name="Trovato A."/>
            <person name="Cirillo D.M."/>
        </authorList>
    </citation>
    <scope>NUCLEOTIDE SEQUENCE [LARGE SCALE GENOMIC DNA]</scope>
    <source>
        <strain evidence="4 5">CCUG 66554</strain>
    </source>
</reference>
<evidence type="ECO:0000313" key="5">
    <source>
        <dbReference type="Proteomes" id="UP000192434"/>
    </source>
</evidence>
<feature type="region of interest" description="Disordered" evidence="1">
    <location>
        <begin position="137"/>
        <end position="163"/>
    </location>
</feature>
<evidence type="ECO:0000256" key="2">
    <source>
        <dbReference type="SAM" id="SignalP"/>
    </source>
</evidence>
<evidence type="ECO:0000259" key="3">
    <source>
        <dbReference type="Pfam" id="PF18914"/>
    </source>
</evidence>
<dbReference type="Pfam" id="PF18914">
    <property type="entry name" value="DUF5666"/>
    <property type="match status" value="1"/>
</dbReference>
<dbReference type="InterPro" id="IPR043724">
    <property type="entry name" value="DUF5666"/>
</dbReference>
<dbReference type="Proteomes" id="UP000192434">
    <property type="component" value="Unassembled WGS sequence"/>
</dbReference>
<feature type="domain" description="DUF5666" evidence="3">
    <location>
        <begin position="166"/>
        <end position="236"/>
    </location>
</feature>
<keyword evidence="2" id="KW-0732">Signal</keyword>
<gene>
    <name evidence="4" type="ORF">BST43_00435</name>
</gene>
<dbReference type="STRING" id="1578165.BKG68_07225"/>
<evidence type="ECO:0000256" key="1">
    <source>
        <dbReference type="SAM" id="MobiDB-lite"/>
    </source>
</evidence>
<evidence type="ECO:0000313" key="4">
    <source>
        <dbReference type="EMBL" id="ORB60753.1"/>
    </source>
</evidence>
<feature type="signal peptide" evidence="2">
    <location>
        <begin position="1"/>
        <end position="30"/>
    </location>
</feature>
<accession>A0A1X0JCW0</accession>
<feature type="chain" id="PRO_5038748464" description="DUF5666 domain-containing protein" evidence="2">
    <location>
        <begin position="31"/>
        <end position="258"/>
    </location>
</feature>
<name>A0A1X0JCW0_9MYCO</name>
<feature type="compositionally biased region" description="Low complexity" evidence="1">
    <location>
        <begin position="38"/>
        <end position="53"/>
    </location>
</feature>
<dbReference type="RefSeq" id="WP_083013191.1">
    <property type="nucleotide sequence ID" value="NZ_MVII01000001.1"/>
</dbReference>
<organism evidence="4 5">
    <name type="scientific">Mycobacteroides saopaulense</name>
    <dbReference type="NCBI Taxonomy" id="1578165"/>
    <lineage>
        <taxon>Bacteria</taxon>
        <taxon>Bacillati</taxon>
        <taxon>Actinomycetota</taxon>
        <taxon>Actinomycetes</taxon>
        <taxon>Mycobacteriales</taxon>
        <taxon>Mycobacteriaceae</taxon>
        <taxon>Mycobacteroides</taxon>
    </lineage>
</organism>
<comment type="caution">
    <text evidence="4">The sequence shown here is derived from an EMBL/GenBank/DDBJ whole genome shotgun (WGS) entry which is preliminary data.</text>
</comment>
<sequence length="258" mass="25996">MSPNQILGQPRFARGALLALAGLTALSVAACGSQNNTNNAGTNSSAPAATSAAHQGEHNEKAHVAGLIASVSGNTIQVTKKDGSATVGFSQSTKISEITAAQLSDVTTGSCIAAMTQQDSNPLAARRVMIWPATDGSCTRAQAKEQQESTSPAPPSGKRPEHQAVRGTVASVNGNTITVSDTDPNNGAATQTAVTVSNDTSYAKRGPAQQNAISAGKCLAAHGSDDASGNLQAATITLRAAKDGSCEGPGGHEGHQER</sequence>
<protein>
    <recommendedName>
        <fullName evidence="3">DUF5666 domain-containing protein</fullName>
    </recommendedName>
</protein>
<dbReference type="OrthoDB" id="4762103at2"/>
<proteinExistence type="predicted"/>
<dbReference type="AlphaFoldDB" id="A0A1X0JCW0"/>
<dbReference type="EMBL" id="MVII01000001">
    <property type="protein sequence ID" value="ORB60753.1"/>
    <property type="molecule type" value="Genomic_DNA"/>
</dbReference>